<evidence type="ECO:0000259" key="6">
    <source>
        <dbReference type="PROSITE" id="PS50103"/>
    </source>
</evidence>
<dbReference type="InterPro" id="IPR036855">
    <property type="entry name" value="Znf_CCCH_sf"/>
</dbReference>
<feature type="region of interest" description="Disordered" evidence="5">
    <location>
        <begin position="176"/>
        <end position="218"/>
    </location>
</feature>
<dbReference type="AlphaFoldDB" id="A0A226EKB2"/>
<dbReference type="Pfam" id="PF00642">
    <property type="entry name" value="zf-CCCH"/>
    <property type="match status" value="1"/>
</dbReference>
<evidence type="ECO:0000256" key="1">
    <source>
        <dbReference type="ARBA" id="ARBA00022723"/>
    </source>
</evidence>
<protein>
    <submittedName>
        <fullName evidence="7">Zinc finger CCCH domain-containing protein 32</fullName>
    </submittedName>
</protein>
<gene>
    <name evidence="7" type="ORF">Fcan01_08231</name>
</gene>
<dbReference type="PROSITE" id="PS50103">
    <property type="entry name" value="ZF_C3H1"/>
    <property type="match status" value="1"/>
</dbReference>
<evidence type="ECO:0000256" key="3">
    <source>
        <dbReference type="ARBA" id="ARBA00022833"/>
    </source>
</evidence>
<dbReference type="Gene3D" id="4.10.1000.10">
    <property type="entry name" value="Zinc finger, CCCH-type"/>
    <property type="match status" value="1"/>
</dbReference>
<dbReference type="EMBL" id="LNIX01000003">
    <property type="protein sequence ID" value="OXA57730.1"/>
    <property type="molecule type" value="Genomic_DNA"/>
</dbReference>
<keyword evidence="2 4" id="KW-0863">Zinc-finger</keyword>
<keyword evidence="8" id="KW-1185">Reference proteome</keyword>
<proteinExistence type="predicted"/>
<feature type="compositionally biased region" description="Pro residues" evidence="5">
    <location>
        <begin position="297"/>
        <end position="314"/>
    </location>
</feature>
<evidence type="ECO:0000256" key="4">
    <source>
        <dbReference type="PROSITE-ProRule" id="PRU00723"/>
    </source>
</evidence>
<accession>A0A226EKB2</accession>
<reference evidence="7 8" key="1">
    <citation type="submission" date="2015-12" db="EMBL/GenBank/DDBJ databases">
        <title>The genome of Folsomia candida.</title>
        <authorList>
            <person name="Faddeeva A."/>
            <person name="Derks M.F."/>
            <person name="Anvar Y."/>
            <person name="Smit S."/>
            <person name="Van Straalen N."/>
            <person name="Roelofs D."/>
        </authorList>
    </citation>
    <scope>NUCLEOTIDE SEQUENCE [LARGE SCALE GENOMIC DNA]</scope>
    <source>
        <strain evidence="7 8">VU population</strain>
        <tissue evidence="7">Whole body</tissue>
    </source>
</reference>
<dbReference type="OrthoDB" id="250836at2759"/>
<feature type="region of interest" description="Disordered" evidence="5">
    <location>
        <begin position="293"/>
        <end position="314"/>
    </location>
</feature>
<dbReference type="InterPro" id="IPR000571">
    <property type="entry name" value="Znf_CCCH"/>
</dbReference>
<organism evidence="7 8">
    <name type="scientific">Folsomia candida</name>
    <name type="common">Springtail</name>
    <dbReference type="NCBI Taxonomy" id="158441"/>
    <lineage>
        <taxon>Eukaryota</taxon>
        <taxon>Metazoa</taxon>
        <taxon>Ecdysozoa</taxon>
        <taxon>Arthropoda</taxon>
        <taxon>Hexapoda</taxon>
        <taxon>Collembola</taxon>
        <taxon>Entomobryomorpha</taxon>
        <taxon>Isotomoidea</taxon>
        <taxon>Isotomidae</taxon>
        <taxon>Proisotominae</taxon>
        <taxon>Folsomia</taxon>
    </lineage>
</organism>
<feature type="compositionally biased region" description="Polar residues" evidence="5">
    <location>
        <begin position="92"/>
        <end position="109"/>
    </location>
</feature>
<evidence type="ECO:0000256" key="2">
    <source>
        <dbReference type="ARBA" id="ARBA00022771"/>
    </source>
</evidence>
<dbReference type="GO" id="GO:0008270">
    <property type="term" value="F:zinc ion binding"/>
    <property type="evidence" value="ECO:0007669"/>
    <property type="project" value="UniProtKB-KW"/>
</dbReference>
<dbReference type="Proteomes" id="UP000198287">
    <property type="component" value="Unassembled WGS sequence"/>
</dbReference>
<comment type="caution">
    <text evidence="7">The sequence shown here is derived from an EMBL/GenBank/DDBJ whole genome shotgun (WGS) entry which is preliminary data.</text>
</comment>
<name>A0A226EKB2_FOLCA</name>
<sequence length="314" mass="35111">MISNPSRIDRDDEKRMLPCRYFLAGFCHKGPRCKFFHPNMHIREPFIRVPDLPSSFSVIPQPGRPRREGVQSLLNMTRPRSRPSTDGGGFQTPASTNSVASLSPRSQGNEFGRRHIMSPTSHAYSEYQACSRLMTDYNEEDDEDFDEKSNYQERRQIQNTIFNHIDWSEFLVPGVSPPQPTPVPDLPSSFSVVSQPGRPGRPRREGVQSLLNMSGPRSRPATDFRILASANSASSLSPSSQANEIFARRHVLSSSADHQAGSRGMDTNDDENSPEREQIQNTVFNHINWSEFLVPGVSPPEPTPIVPDPGTTPV</sequence>
<evidence type="ECO:0000313" key="8">
    <source>
        <dbReference type="Proteomes" id="UP000198287"/>
    </source>
</evidence>
<feature type="domain" description="C3H1-type" evidence="6">
    <location>
        <begin position="13"/>
        <end position="40"/>
    </location>
</feature>
<keyword evidence="1 4" id="KW-0479">Metal-binding</keyword>
<feature type="region of interest" description="Disordered" evidence="5">
    <location>
        <begin position="78"/>
        <end position="113"/>
    </location>
</feature>
<feature type="region of interest" description="Disordered" evidence="5">
    <location>
        <begin position="253"/>
        <end position="281"/>
    </location>
</feature>
<feature type="compositionally biased region" description="Pro residues" evidence="5">
    <location>
        <begin position="176"/>
        <end position="185"/>
    </location>
</feature>
<dbReference type="SUPFAM" id="SSF90229">
    <property type="entry name" value="CCCH zinc finger"/>
    <property type="match status" value="1"/>
</dbReference>
<keyword evidence="3 4" id="KW-0862">Zinc</keyword>
<feature type="zinc finger region" description="C3H1-type" evidence="4">
    <location>
        <begin position="13"/>
        <end position="40"/>
    </location>
</feature>
<evidence type="ECO:0000256" key="5">
    <source>
        <dbReference type="SAM" id="MobiDB-lite"/>
    </source>
</evidence>
<evidence type="ECO:0000313" key="7">
    <source>
        <dbReference type="EMBL" id="OXA57730.1"/>
    </source>
</evidence>